<comment type="caution">
    <text evidence="4">The sequence shown here is derived from an EMBL/GenBank/DDBJ whole genome shotgun (WGS) entry which is preliminary data.</text>
</comment>
<keyword evidence="5" id="KW-1185">Reference proteome</keyword>
<name>A0A9W8I063_9FUNG</name>
<evidence type="ECO:0000313" key="4">
    <source>
        <dbReference type="EMBL" id="KAJ2807820.1"/>
    </source>
</evidence>
<feature type="region of interest" description="Disordered" evidence="1">
    <location>
        <begin position="99"/>
        <end position="147"/>
    </location>
</feature>
<proteinExistence type="predicted"/>
<evidence type="ECO:0000256" key="3">
    <source>
        <dbReference type="SAM" id="SignalP"/>
    </source>
</evidence>
<feature type="transmembrane region" description="Helical" evidence="2">
    <location>
        <begin position="178"/>
        <end position="199"/>
    </location>
</feature>
<feature type="chain" id="PRO_5040859267" evidence="3">
    <location>
        <begin position="17"/>
        <end position="200"/>
    </location>
</feature>
<keyword evidence="2" id="KW-1133">Transmembrane helix</keyword>
<keyword evidence="3" id="KW-0732">Signal</keyword>
<keyword evidence="2" id="KW-0812">Transmembrane</keyword>
<keyword evidence="2" id="KW-0472">Membrane</keyword>
<evidence type="ECO:0000313" key="5">
    <source>
        <dbReference type="Proteomes" id="UP001140094"/>
    </source>
</evidence>
<reference evidence="4" key="1">
    <citation type="submission" date="2022-07" db="EMBL/GenBank/DDBJ databases">
        <title>Phylogenomic reconstructions and comparative analyses of Kickxellomycotina fungi.</title>
        <authorList>
            <person name="Reynolds N.K."/>
            <person name="Stajich J.E."/>
            <person name="Barry K."/>
            <person name="Grigoriev I.V."/>
            <person name="Crous P."/>
            <person name="Smith M.E."/>
        </authorList>
    </citation>
    <scope>NUCLEOTIDE SEQUENCE</scope>
    <source>
        <strain evidence="4">NRRL 1565</strain>
    </source>
</reference>
<dbReference type="Proteomes" id="UP001140094">
    <property type="component" value="Unassembled WGS sequence"/>
</dbReference>
<sequence length="200" mass="20224">MQFILAIATFATAATAQVNTMQEISENWDNIISVINQDLATLKAANPSIYAQATSALGGTEITQDFDVDFVQQVATGIEPAIMNAMFSRAGIEDVTLDGNAIPTDENADSGASGSESPVTSADESASEESVNASTDNSKKSTSGNTAFGGAGGAGGFYGESSKLAEDDKEMDADTSGAAAAAVVATLLAAGFAVITTALF</sequence>
<feature type="signal peptide" evidence="3">
    <location>
        <begin position="1"/>
        <end position="16"/>
    </location>
</feature>
<evidence type="ECO:0000256" key="2">
    <source>
        <dbReference type="SAM" id="Phobius"/>
    </source>
</evidence>
<dbReference type="OrthoDB" id="5589637at2759"/>
<accession>A0A9W8I063</accession>
<evidence type="ECO:0000256" key="1">
    <source>
        <dbReference type="SAM" id="MobiDB-lite"/>
    </source>
</evidence>
<organism evidence="4 5">
    <name type="scientific">Coemansia guatemalensis</name>
    <dbReference type="NCBI Taxonomy" id="2761395"/>
    <lineage>
        <taxon>Eukaryota</taxon>
        <taxon>Fungi</taxon>
        <taxon>Fungi incertae sedis</taxon>
        <taxon>Zoopagomycota</taxon>
        <taxon>Kickxellomycotina</taxon>
        <taxon>Kickxellomycetes</taxon>
        <taxon>Kickxellales</taxon>
        <taxon>Kickxellaceae</taxon>
        <taxon>Coemansia</taxon>
    </lineage>
</organism>
<feature type="compositionally biased region" description="Polar residues" evidence="1">
    <location>
        <begin position="110"/>
        <end position="146"/>
    </location>
</feature>
<protein>
    <submittedName>
        <fullName evidence="4">Uncharacterized protein</fullName>
    </submittedName>
</protein>
<dbReference type="EMBL" id="JANBUO010000083">
    <property type="protein sequence ID" value="KAJ2807820.1"/>
    <property type="molecule type" value="Genomic_DNA"/>
</dbReference>
<dbReference type="AlphaFoldDB" id="A0A9W8I063"/>
<gene>
    <name evidence="4" type="ORF">H4R20_001115</name>
</gene>